<sequence length="75" mass="8576">MDKRSQEDPSAQQQRMISDHLTRKEGEERTQKKESGCLWIKIGRNQEEPDASHRYIHARASAATRRVASPKSLTG</sequence>
<name>A0AAN7RHI4_TRANT</name>
<comment type="caution">
    <text evidence="2">The sequence shown here is derived from an EMBL/GenBank/DDBJ whole genome shotgun (WGS) entry which is preliminary data.</text>
</comment>
<protein>
    <submittedName>
        <fullName evidence="2">Uncharacterized protein</fullName>
    </submittedName>
</protein>
<feature type="compositionally biased region" description="Basic and acidic residues" evidence="1">
    <location>
        <begin position="17"/>
        <end position="35"/>
    </location>
</feature>
<reference evidence="2 3" key="1">
    <citation type="journal article" date="2023" name="Hortic Res">
        <title>Pangenome of water caltrop reveals structural variations and asymmetric subgenome divergence after allopolyploidization.</title>
        <authorList>
            <person name="Zhang X."/>
            <person name="Chen Y."/>
            <person name="Wang L."/>
            <person name="Yuan Y."/>
            <person name="Fang M."/>
            <person name="Shi L."/>
            <person name="Lu R."/>
            <person name="Comes H.P."/>
            <person name="Ma Y."/>
            <person name="Chen Y."/>
            <person name="Huang G."/>
            <person name="Zhou Y."/>
            <person name="Zheng Z."/>
            <person name="Qiu Y."/>
        </authorList>
    </citation>
    <scope>NUCLEOTIDE SEQUENCE [LARGE SCALE GENOMIC DNA]</scope>
    <source>
        <strain evidence="2">F231</strain>
    </source>
</reference>
<dbReference type="EMBL" id="JAXQNO010000005">
    <property type="protein sequence ID" value="KAK4798556.1"/>
    <property type="molecule type" value="Genomic_DNA"/>
</dbReference>
<organism evidence="2 3">
    <name type="scientific">Trapa natans</name>
    <name type="common">Water chestnut</name>
    <dbReference type="NCBI Taxonomy" id="22666"/>
    <lineage>
        <taxon>Eukaryota</taxon>
        <taxon>Viridiplantae</taxon>
        <taxon>Streptophyta</taxon>
        <taxon>Embryophyta</taxon>
        <taxon>Tracheophyta</taxon>
        <taxon>Spermatophyta</taxon>
        <taxon>Magnoliopsida</taxon>
        <taxon>eudicotyledons</taxon>
        <taxon>Gunneridae</taxon>
        <taxon>Pentapetalae</taxon>
        <taxon>rosids</taxon>
        <taxon>malvids</taxon>
        <taxon>Myrtales</taxon>
        <taxon>Lythraceae</taxon>
        <taxon>Trapa</taxon>
    </lineage>
</organism>
<evidence type="ECO:0000313" key="3">
    <source>
        <dbReference type="Proteomes" id="UP001346149"/>
    </source>
</evidence>
<evidence type="ECO:0000256" key="1">
    <source>
        <dbReference type="SAM" id="MobiDB-lite"/>
    </source>
</evidence>
<accession>A0AAN7RHI4</accession>
<dbReference type="AlphaFoldDB" id="A0AAN7RHI4"/>
<keyword evidence="3" id="KW-1185">Reference proteome</keyword>
<gene>
    <name evidence="2" type="ORF">SAY86_030882</name>
</gene>
<feature type="region of interest" description="Disordered" evidence="1">
    <location>
        <begin position="1"/>
        <end position="35"/>
    </location>
</feature>
<dbReference type="Proteomes" id="UP001346149">
    <property type="component" value="Unassembled WGS sequence"/>
</dbReference>
<evidence type="ECO:0000313" key="2">
    <source>
        <dbReference type="EMBL" id="KAK4798556.1"/>
    </source>
</evidence>
<proteinExistence type="predicted"/>